<feature type="transmembrane region" description="Helical" evidence="7">
    <location>
        <begin position="129"/>
        <end position="150"/>
    </location>
</feature>
<dbReference type="InterPro" id="IPR002524">
    <property type="entry name" value="Cation_efflux"/>
</dbReference>
<dbReference type="GO" id="GO:0006882">
    <property type="term" value="P:intracellular zinc ion homeostasis"/>
    <property type="evidence" value="ECO:0007669"/>
    <property type="project" value="TreeGrafter"/>
</dbReference>
<protein>
    <submittedName>
        <fullName evidence="10">Cation transporter</fullName>
    </submittedName>
</protein>
<reference evidence="10" key="1">
    <citation type="journal article" date="2020" name="mSystems">
        <title>Genome- and Community-Level Interaction Insights into Carbon Utilization and Element Cycling Functions of Hydrothermarchaeota in Hydrothermal Sediment.</title>
        <authorList>
            <person name="Zhou Z."/>
            <person name="Liu Y."/>
            <person name="Xu W."/>
            <person name="Pan J."/>
            <person name="Luo Z.H."/>
            <person name="Li M."/>
        </authorList>
    </citation>
    <scope>NUCLEOTIDE SEQUENCE [LARGE SCALE GENOMIC DNA]</scope>
    <source>
        <strain evidence="10">SpSt-192</strain>
    </source>
</reference>
<dbReference type="Gene3D" id="1.20.1510.10">
    <property type="entry name" value="Cation efflux protein transmembrane domain"/>
    <property type="match status" value="1"/>
</dbReference>
<evidence type="ECO:0000313" key="10">
    <source>
        <dbReference type="EMBL" id="HEX70269.1"/>
    </source>
</evidence>
<evidence type="ECO:0000256" key="6">
    <source>
        <dbReference type="ARBA" id="ARBA00023136"/>
    </source>
</evidence>
<dbReference type="FunFam" id="1.20.1510.10:FF:000006">
    <property type="entry name" value="Divalent cation efflux transporter"/>
    <property type="match status" value="1"/>
</dbReference>
<feature type="transmembrane region" description="Helical" evidence="7">
    <location>
        <begin position="94"/>
        <end position="114"/>
    </location>
</feature>
<evidence type="ECO:0000259" key="8">
    <source>
        <dbReference type="Pfam" id="PF01545"/>
    </source>
</evidence>
<gene>
    <name evidence="10" type="ORF">ENP13_03380</name>
</gene>
<feature type="transmembrane region" description="Helical" evidence="7">
    <location>
        <begin position="28"/>
        <end position="46"/>
    </location>
</feature>
<dbReference type="SUPFAM" id="SSF160240">
    <property type="entry name" value="Cation efflux protein cytoplasmic domain-like"/>
    <property type="match status" value="1"/>
</dbReference>
<dbReference type="PANTHER" id="PTHR43840:SF15">
    <property type="entry name" value="MITOCHONDRIAL METAL TRANSPORTER 1-RELATED"/>
    <property type="match status" value="1"/>
</dbReference>
<dbReference type="InterPro" id="IPR036837">
    <property type="entry name" value="Cation_efflux_CTD_sf"/>
</dbReference>
<dbReference type="NCBIfam" id="TIGR01297">
    <property type="entry name" value="CDF"/>
    <property type="match status" value="1"/>
</dbReference>
<dbReference type="EMBL" id="DSID01000264">
    <property type="protein sequence ID" value="HEX70269.1"/>
    <property type="molecule type" value="Genomic_DNA"/>
</dbReference>
<dbReference type="InterPro" id="IPR027470">
    <property type="entry name" value="Cation_efflux_CTD"/>
</dbReference>
<proteinExistence type="inferred from homology"/>
<dbReference type="Gene3D" id="3.30.70.1350">
    <property type="entry name" value="Cation efflux protein, cytoplasmic domain"/>
    <property type="match status" value="1"/>
</dbReference>
<comment type="subcellular location">
    <subcellularLocation>
        <location evidence="1">Membrane</location>
        <topology evidence="1">Multi-pass membrane protein</topology>
    </subcellularLocation>
</comment>
<evidence type="ECO:0000256" key="1">
    <source>
        <dbReference type="ARBA" id="ARBA00004141"/>
    </source>
</evidence>
<accession>A0A7C2W7S0</accession>
<keyword evidence="5 7" id="KW-1133">Transmembrane helix</keyword>
<evidence type="ECO:0000256" key="5">
    <source>
        <dbReference type="ARBA" id="ARBA00022989"/>
    </source>
</evidence>
<comment type="similarity">
    <text evidence="2">Belongs to the cation diffusion facilitator (CDF) transporter (TC 2.A.4) family.</text>
</comment>
<feature type="domain" description="Cation efflux protein transmembrane" evidence="8">
    <location>
        <begin position="29"/>
        <end position="221"/>
    </location>
</feature>
<dbReference type="GO" id="GO:0005886">
    <property type="term" value="C:plasma membrane"/>
    <property type="evidence" value="ECO:0007669"/>
    <property type="project" value="TreeGrafter"/>
</dbReference>
<keyword evidence="3" id="KW-0813">Transport</keyword>
<organism evidence="10">
    <name type="scientific">Thermorudis sp</name>
    <dbReference type="NCBI Taxonomy" id="1969470"/>
    <lineage>
        <taxon>Bacteria</taxon>
        <taxon>Pseudomonadati</taxon>
        <taxon>Thermomicrobiota</taxon>
        <taxon>Thermomicrobia</taxon>
        <taxon>Thermomicrobia incertae sedis</taxon>
        <taxon>Thermorudis</taxon>
    </lineage>
</organism>
<feature type="transmembrane region" description="Helical" evidence="7">
    <location>
        <begin position="171"/>
        <end position="190"/>
    </location>
</feature>
<dbReference type="InterPro" id="IPR027469">
    <property type="entry name" value="Cation_efflux_TMD_sf"/>
</dbReference>
<keyword evidence="4 7" id="KW-0812">Transmembrane</keyword>
<dbReference type="Pfam" id="PF16916">
    <property type="entry name" value="ZT_dimer"/>
    <property type="match status" value="1"/>
</dbReference>
<evidence type="ECO:0000259" key="9">
    <source>
        <dbReference type="Pfam" id="PF16916"/>
    </source>
</evidence>
<feature type="domain" description="Cation efflux protein cytoplasmic" evidence="9">
    <location>
        <begin position="230"/>
        <end position="301"/>
    </location>
</feature>
<dbReference type="GO" id="GO:0015086">
    <property type="term" value="F:cadmium ion transmembrane transporter activity"/>
    <property type="evidence" value="ECO:0007669"/>
    <property type="project" value="TreeGrafter"/>
</dbReference>
<evidence type="ECO:0000256" key="2">
    <source>
        <dbReference type="ARBA" id="ARBA00008114"/>
    </source>
</evidence>
<dbReference type="PANTHER" id="PTHR43840">
    <property type="entry name" value="MITOCHONDRIAL METAL TRANSPORTER 1-RELATED"/>
    <property type="match status" value="1"/>
</dbReference>
<dbReference type="GO" id="GO:0015093">
    <property type="term" value="F:ferrous iron transmembrane transporter activity"/>
    <property type="evidence" value="ECO:0007669"/>
    <property type="project" value="TreeGrafter"/>
</dbReference>
<sequence length="320" mass="34287">MMKPVDAGESAPIRDLSTPRRTAKIRQTLLVVLLLNLLVAIAKLTYGLISGSLSMTADGLNSLMDGAANVVGLIGLAIAARPPDPNHPYGHRRFETITALAIAMAMVLAVVQIVQEAWNRWQAGTIPEVTLFSFAIMGGTLLVNVGVTLWERRRGRELRSSILVADAKHTAADALVSLSVIGGLAAVQLGFPTADLVLAVAVAGVIAWGAWTIMRDAALTLSDVAAAPVEVIERAARTVPGVHGVHNIRTRGGEGLVWVDLHIQVDPHLRVEQAHEIASAVAARVEEELGQPADVTVHIEPATSRHLRPTRGYRPWHEER</sequence>
<evidence type="ECO:0000256" key="3">
    <source>
        <dbReference type="ARBA" id="ARBA00022448"/>
    </source>
</evidence>
<dbReference type="AlphaFoldDB" id="A0A7C2W7S0"/>
<evidence type="ECO:0000256" key="7">
    <source>
        <dbReference type="SAM" id="Phobius"/>
    </source>
</evidence>
<dbReference type="GO" id="GO:0015341">
    <property type="term" value="F:zinc efflux antiporter activity"/>
    <property type="evidence" value="ECO:0007669"/>
    <property type="project" value="TreeGrafter"/>
</dbReference>
<keyword evidence="6 7" id="KW-0472">Membrane</keyword>
<dbReference type="InterPro" id="IPR058533">
    <property type="entry name" value="Cation_efflux_TM"/>
</dbReference>
<name>A0A7C2W7S0_9BACT</name>
<feature type="transmembrane region" description="Helical" evidence="7">
    <location>
        <begin position="66"/>
        <end position="82"/>
    </location>
</feature>
<dbReference type="SUPFAM" id="SSF161111">
    <property type="entry name" value="Cation efflux protein transmembrane domain-like"/>
    <property type="match status" value="1"/>
</dbReference>
<feature type="transmembrane region" description="Helical" evidence="7">
    <location>
        <begin position="196"/>
        <end position="214"/>
    </location>
</feature>
<comment type="caution">
    <text evidence="10">The sequence shown here is derived from an EMBL/GenBank/DDBJ whole genome shotgun (WGS) entry which is preliminary data.</text>
</comment>
<evidence type="ECO:0000256" key="4">
    <source>
        <dbReference type="ARBA" id="ARBA00022692"/>
    </source>
</evidence>
<dbReference type="Pfam" id="PF01545">
    <property type="entry name" value="Cation_efflux"/>
    <property type="match status" value="1"/>
</dbReference>
<dbReference type="InterPro" id="IPR050291">
    <property type="entry name" value="CDF_Transporter"/>
</dbReference>